<reference evidence="1 2" key="1">
    <citation type="submission" date="2018-06" db="EMBL/GenBank/DDBJ databases">
        <authorList>
            <consortium name="Pathogen Informatics"/>
            <person name="Doyle S."/>
        </authorList>
    </citation>
    <scope>NUCLEOTIDE SEQUENCE [LARGE SCALE GENOMIC DNA]</scope>
    <source>
        <strain evidence="1 2">NCTC9075</strain>
    </source>
</reference>
<sequence length="139" mass="16484">MEKREIKQNLIKNNVTVINIPDSEIKNILNYYDATVEMVISNDISAKLKEHLVDYFRNKLGNLNPDIVIYWEYCSEIFADVFKDSVLLEGSHTGFWRLENNNPDVLFNVSTKDKKYDNVFFESIKKLKYYRKILSTYKI</sequence>
<name>A0A377K0W0_ECOLX</name>
<evidence type="ECO:0000313" key="2">
    <source>
        <dbReference type="Proteomes" id="UP000254181"/>
    </source>
</evidence>
<gene>
    <name evidence="1" type="ORF">NCTC9075_01193</name>
</gene>
<accession>A0A377K0W0</accession>
<protein>
    <submittedName>
        <fullName evidence="1">Putative capsular polysaccharide modification protein</fullName>
    </submittedName>
</protein>
<evidence type="ECO:0000313" key="1">
    <source>
        <dbReference type="EMBL" id="STP17761.1"/>
    </source>
</evidence>
<dbReference type="Proteomes" id="UP000254181">
    <property type="component" value="Unassembled WGS sequence"/>
</dbReference>
<dbReference type="AlphaFoldDB" id="A0A377K0W0"/>
<organism evidence="1 2">
    <name type="scientific">Escherichia coli</name>
    <dbReference type="NCBI Taxonomy" id="562"/>
    <lineage>
        <taxon>Bacteria</taxon>
        <taxon>Pseudomonadati</taxon>
        <taxon>Pseudomonadota</taxon>
        <taxon>Gammaproteobacteria</taxon>
        <taxon>Enterobacterales</taxon>
        <taxon>Enterobacteriaceae</taxon>
        <taxon>Escherichia</taxon>
    </lineage>
</organism>
<proteinExistence type="predicted"/>
<dbReference type="EMBL" id="UGEM01000004">
    <property type="protein sequence ID" value="STP17761.1"/>
    <property type="molecule type" value="Genomic_DNA"/>
</dbReference>